<feature type="domain" description="SpoVT-AbrB" evidence="8">
    <location>
        <begin position="5"/>
        <end position="51"/>
    </location>
</feature>
<dbReference type="InterPro" id="IPR035642">
    <property type="entry name" value="MraZ_N"/>
</dbReference>
<dbReference type="GO" id="GO:0009295">
    <property type="term" value="C:nucleoid"/>
    <property type="evidence" value="ECO:0007669"/>
    <property type="project" value="UniProtKB-SubCell"/>
</dbReference>
<organism evidence="9 10">
    <name type="scientific">Aquella oligotrophica</name>
    <dbReference type="NCBI Taxonomy" id="2067065"/>
    <lineage>
        <taxon>Bacteria</taxon>
        <taxon>Pseudomonadati</taxon>
        <taxon>Pseudomonadota</taxon>
        <taxon>Betaproteobacteria</taxon>
        <taxon>Neisseriales</taxon>
        <taxon>Neisseriaceae</taxon>
        <taxon>Aquella</taxon>
    </lineage>
</organism>
<dbReference type="OrthoDB" id="9807753at2"/>
<comment type="subcellular location">
    <subcellularLocation>
        <location evidence="7">Cytoplasm</location>
        <location evidence="7">Nucleoid</location>
    </subcellularLocation>
</comment>
<proteinExistence type="inferred from homology"/>
<keyword evidence="6 7" id="KW-0804">Transcription</keyword>
<keyword evidence="9" id="KW-0132">Cell division</keyword>
<evidence type="ECO:0000313" key="9">
    <source>
        <dbReference type="EMBL" id="AUR51145.1"/>
    </source>
</evidence>
<dbReference type="GO" id="GO:2000143">
    <property type="term" value="P:negative regulation of DNA-templated transcription initiation"/>
    <property type="evidence" value="ECO:0007669"/>
    <property type="project" value="TreeGrafter"/>
</dbReference>
<dbReference type="Proteomes" id="UP000236655">
    <property type="component" value="Chromosome"/>
</dbReference>
<evidence type="ECO:0000256" key="2">
    <source>
        <dbReference type="ARBA" id="ARBA00022490"/>
    </source>
</evidence>
<keyword evidence="5 7" id="KW-0238">DNA-binding</keyword>
<evidence type="ECO:0000313" key="10">
    <source>
        <dbReference type="Proteomes" id="UP000236655"/>
    </source>
</evidence>
<keyword evidence="3" id="KW-0677">Repeat</keyword>
<dbReference type="GO" id="GO:0000976">
    <property type="term" value="F:transcription cis-regulatory region binding"/>
    <property type="evidence" value="ECO:0007669"/>
    <property type="project" value="TreeGrafter"/>
</dbReference>
<reference evidence="10" key="1">
    <citation type="submission" date="2017-11" db="EMBL/GenBank/DDBJ databases">
        <authorList>
            <person name="Chan K.G."/>
            <person name="Lee L.S."/>
        </authorList>
    </citation>
    <scope>NUCLEOTIDE SEQUENCE [LARGE SCALE GENOMIC DNA]</scope>
    <source>
        <strain evidence="10">DSM 100970</strain>
    </source>
</reference>
<dbReference type="CDD" id="cd16321">
    <property type="entry name" value="MraZ_C"/>
    <property type="match status" value="1"/>
</dbReference>
<keyword evidence="10" id="KW-1185">Reference proteome</keyword>
<dbReference type="EMBL" id="CP024847">
    <property type="protein sequence ID" value="AUR51145.1"/>
    <property type="molecule type" value="Genomic_DNA"/>
</dbReference>
<feature type="domain" description="SpoVT-AbrB" evidence="8">
    <location>
        <begin position="81"/>
        <end position="124"/>
    </location>
</feature>
<dbReference type="Pfam" id="PF02381">
    <property type="entry name" value="MraZ"/>
    <property type="match status" value="2"/>
</dbReference>
<accession>A0A2I7N4K8</accession>
<dbReference type="GO" id="GO:0005737">
    <property type="term" value="C:cytoplasm"/>
    <property type="evidence" value="ECO:0007669"/>
    <property type="project" value="UniProtKB-UniRule"/>
</dbReference>
<dbReference type="InterPro" id="IPR038619">
    <property type="entry name" value="MraZ_sf"/>
</dbReference>
<dbReference type="InterPro" id="IPR007159">
    <property type="entry name" value="SpoVT-AbrB_dom"/>
</dbReference>
<dbReference type="GO" id="GO:0003700">
    <property type="term" value="F:DNA-binding transcription factor activity"/>
    <property type="evidence" value="ECO:0007669"/>
    <property type="project" value="UniProtKB-UniRule"/>
</dbReference>
<evidence type="ECO:0000259" key="8">
    <source>
        <dbReference type="PROSITE" id="PS51740"/>
    </source>
</evidence>
<dbReference type="Gene3D" id="3.40.1550.20">
    <property type="entry name" value="Transcriptional regulator MraZ domain"/>
    <property type="match status" value="1"/>
</dbReference>
<protein>
    <recommendedName>
        <fullName evidence="1 7">Transcriptional regulator MraZ</fullName>
    </recommendedName>
</protein>
<dbReference type="GO" id="GO:0051301">
    <property type="term" value="P:cell division"/>
    <property type="evidence" value="ECO:0007669"/>
    <property type="project" value="UniProtKB-KW"/>
</dbReference>
<name>A0A2I7N4K8_9NEIS</name>
<evidence type="ECO:0000256" key="3">
    <source>
        <dbReference type="ARBA" id="ARBA00022737"/>
    </source>
</evidence>
<keyword evidence="9" id="KW-0131">Cell cycle</keyword>
<dbReference type="NCBIfam" id="TIGR00242">
    <property type="entry name" value="division/cell wall cluster transcriptional repressor MraZ"/>
    <property type="match status" value="1"/>
</dbReference>
<dbReference type="SUPFAM" id="SSF89447">
    <property type="entry name" value="AbrB/MazE/MraZ-like"/>
    <property type="match status" value="1"/>
</dbReference>
<dbReference type="InterPro" id="IPR003444">
    <property type="entry name" value="MraZ"/>
</dbReference>
<dbReference type="InterPro" id="IPR037914">
    <property type="entry name" value="SpoVT-AbrB_sf"/>
</dbReference>
<dbReference type="PANTHER" id="PTHR34701">
    <property type="entry name" value="TRANSCRIPTIONAL REGULATOR MRAZ"/>
    <property type="match status" value="1"/>
</dbReference>
<dbReference type="CDD" id="cd16320">
    <property type="entry name" value="MraZ_N"/>
    <property type="match status" value="1"/>
</dbReference>
<gene>
    <name evidence="7" type="primary">mraZ</name>
    <name evidence="9" type="ORF">CUN60_02110</name>
</gene>
<dbReference type="InterPro" id="IPR035644">
    <property type="entry name" value="MraZ_C"/>
</dbReference>
<dbReference type="KEGG" id="nba:CUN60_02110"/>
<dbReference type="PROSITE" id="PS51740">
    <property type="entry name" value="SPOVT_ABRB"/>
    <property type="match status" value="2"/>
</dbReference>
<dbReference type="InterPro" id="IPR020603">
    <property type="entry name" value="MraZ_dom"/>
</dbReference>
<evidence type="ECO:0000256" key="6">
    <source>
        <dbReference type="ARBA" id="ARBA00023163"/>
    </source>
</evidence>
<comment type="subunit">
    <text evidence="7">Forms oligomers.</text>
</comment>
<evidence type="ECO:0000256" key="7">
    <source>
        <dbReference type="HAMAP-Rule" id="MF_01008"/>
    </source>
</evidence>
<dbReference type="HAMAP" id="MF_01008">
    <property type="entry name" value="MraZ"/>
    <property type="match status" value="1"/>
</dbReference>
<keyword evidence="4 7" id="KW-0805">Transcription regulation</keyword>
<dbReference type="AlphaFoldDB" id="A0A2I7N4K8"/>
<evidence type="ECO:0000256" key="5">
    <source>
        <dbReference type="ARBA" id="ARBA00023125"/>
    </source>
</evidence>
<evidence type="ECO:0000256" key="4">
    <source>
        <dbReference type="ARBA" id="ARBA00023015"/>
    </source>
</evidence>
<sequence length="149" mass="16732">MLGGVTHLNLDPKNRLAIPAKYRDILQSLSGGKIVITLESAQCLLIYPENEWGVVRDKVQNLPNSLHPLVKSYQRLVLGYAENLEIDKSGRVLLPAILKQMAKLDKEIVLVGMGNKFELWDKNSWHQETEKALQSSAEDLAQLLNGFNL</sequence>
<dbReference type="PANTHER" id="PTHR34701:SF1">
    <property type="entry name" value="TRANSCRIPTIONAL REGULATOR MRAZ"/>
    <property type="match status" value="1"/>
</dbReference>
<keyword evidence="2 7" id="KW-0963">Cytoplasm</keyword>
<evidence type="ECO:0000256" key="1">
    <source>
        <dbReference type="ARBA" id="ARBA00013860"/>
    </source>
</evidence>
<comment type="similarity">
    <text evidence="7">Belongs to the MraZ family.</text>
</comment>